<gene>
    <name evidence="1" type="primary">ORF85318</name>
</gene>
<accession>A0A0B6ZZD3</accession>
<organism evidence="1">
    <name type="scientific">Arion vulgaris</name>
    <dbReference type="NCBI Taxonomy" id="1028688"/>
    <lineage>
        <taxon>Eukaryota</taxon>
        <taxon>Metazoa</taxon>
        <taxon>Spiralia</taxon>
        <taxon>Lophotrochozoa</taxon>
        <taxon>Mollusca</taxon>
        <taxon>Gastropoda</taxon>
        <taxon>Heterobranchia</taxon>
        <taxon>Euthyneura</taxon>
        <taxon>Panpulmonata</taxon>
        <taxon>Eupulmonata</taxon>
        <taxon>Stylommatophora</taxon>
        <taxon>Helicina</taxon>
        <taxon>Arionoidea</taxon>
        <taxon>Arionidae</taxon>
        <taxon>Arion</taxon>
    </lineage>
</organism>
<name>A0A0B6ZZD3_9EUPU</name>
<protein>
    <submittedName>
        <fullName evidence="1">Uncharacterized protein</fullName>
    </submittedName>
</protein>
<evidence type="ECO:0000313" key="1">
    <source>
        <dbReference type="EMBL" id="CEK73100.1"/>
    </source>
</evidence>
<dbReference type="AlphaFoldDB" id="A0A0B6ZZD3"/>
<sequence length="75" mass="8554">EVSTQNAGSIKNRFRNEDINEKVGTTSLLNSIKKPNIKWFAHITRLPTDSEPQREMLLRNNGYKAKRCAKGGPQR</sequence>
<reference evidence="1" key="1">
    <citation type="submission" date="2014-12" db="EMBL/GenBank/DDBJ databases">
        <title>Insight into the proteome of Arion vulgaris.</title>
        <authorList>
            <person name="Aradska J."/>
            <person name="Bulat T."/>
            <person name="Smidak R."/>
            <person name="Sarate P."/>
            <person name="Gangsoo J."/>
            <person name="Sialana F."/>
            <person name="Bilban M."/>
            <person name="Lubec G."/>
        </authorList>
    </citation>
    <scope>NUCLEOTIDE SEQUENCE</scope>
    <source>
        <tissue evidence="1">Skin</tissue>
    </source>
</reference>
<proteinExistence type="predicted"/>
<dbReference type="EMBL" id="HACG01026235">
    <property type="protein sequence ID" value="CEK73100.1"/>
    <property type="molecule type" value="Transcribed_RNA"/>
</dbReference>
<feature type="non-terminal residue" evidence="1">
    <location>
        <position position="1"/>
    </location>
</feature>